<name>A0ABS3JA21_9HYPH</name>
<evidence type="ECO:0000256" key="1">
    <source>
        <dbReference type="SAM" id="MobiDB-lite"/>
    </source>
</evidence>
<accession>A0ABS3JA21</accession>
<dbReference type="EMBL" id="JAFMPY010000048">
    <property type="protein sequence ID" value="MBO0906525.1"/>
    <property type="molecule type" value="Genomic_DNA"/>
</dbReference>
<gene>
    <name evidence="2" type="ORF">J1C47_23000</name>
</gene>
<protein>
    <submittedName>
        <fullName evidence="2">Uncharacterized protein</fullName>
    </submittedName>
</protein>
<dbReference type="Proteomes" id="UP000664288">
    <property type="component" value="Unassembled WGS sequence"/>
</dbReference>
<feature type="region of interest" description="Disordered" evidence="1">
    <location>
        <begin position="1"/>
        <end position="21"/>
    </location>
</feature>
<keyword evidence="3" id="KW-1185">Reference proteome</keyword>
<organism evidence="2 3">
    <name type="scientific">Jiella sonneratiae</name>
    <dbReference type="NCBI Taxonomy" id="2816856"/>
    <lineage>
        <taxon>Bacteria</taxon>
        <taxon>Pseudomonadati</taxon>
        <taxon>Pseudomonadota</taxon>
        <taxon>Alphaproteobacteria</taxon>
        <taxon>Hyphomicrobiales</taxon>
        <taxon>Aurantimonadaceae</taxon>
        <taxon>Jiella</taxon>
    </lineage>
</organism>
<reference evidence="2 3" key="1">
    <citation type="submission" date="2021-03" db="EMBL/GenBank/DDBJ databases">
        <title>Whole genome sequence of Jiella sp. MQZ13P-4.</title>
        <authorList>
            <person name="Tuo L."/>
        </authorList>
    </citation>
    <scope>NUCLEOTIDE SEQUENCE [LARGE SCALE GENOMIC DNA]</scope>
    <source>
        <strain evidence="2 3">MQZ13P-4</strain>
    </source>
</reference>
<dbReference type="RefSeq" id="WP_207353161.1">
    <property type="nucleotide sequence ID" value="NZ_JAFMPY010000048.1"/>
</dbReference>
<sequence length="53" mass="5624">MDRTARGTFARGKPGRPRGARHKTTLAIEALLDGEAEELTRVGSLASCRASKG</sequence>
<evidence type="ECO:0000313" key="2">
    <source>
        <dbReference type="EMBL" id="MBO0906525.1"/>
    </source>
</evidence>
<proteinExistence type="predicted"/>
<evidence type="ECO:0000313" key="3">
    <source>
        <dbReference type="Proteomes" id="UP000664288"/>
    </source>
</evidence>
<comment type="caution">
    <text evidence="2">The sequence shown here is derived from an EMBL/GenBank/DDBJ whole genome shotgun (WGS) entry which is preliminary data.</text>
</comment>